<keyword evidence="2" id="KW-1277">Toxin-antitoxin system</keyword>
<proteinExistence type="inferred from homology"/>
<dbReference type="RefSeq" id="WP_125005917.1">
    <property type="nucleotide sequence ID" value="NZ_BHYK01000045.1"/>
</dbReference>
<dbReference type="EMBL" id="BHYK01000045">
    <property type="protein sequence ID" value="GCD12874.1"/>
    <property type="molecule type" value="Genomic_DNA"/>
</dbReference>
<dbReference type="GO" id="GO:0006402">
    <property type="term" value="P:mRNA catabolic process"/>
    <property type="evidence" value="ECO:0007669"/>
    <property type="project" value="TreeGrafter"/>
</dbReference>
<comment type="caution">
    <text evidence="3">The sequence shown here is derived from an EMBL/GenBank/DDBJ whole genome shotgun (WGS) entry which is preliminary data.</text>
</comment>
<dbReference type="InterPro" id="IPR003477">
    <property type="entry name" value="PemK-like"/>
</dbReference>
<dbReference type="SUPFAM" id="SSF50118">
    <property type="entry name" value="Cell growth inhibitor/plasmid maintenance toxic component"/>
    <property type="match status" value="1"/>
</dbReference>
<evidence type="ECO:0000256" key="1">
    <source>
        <dbReference type="ARBA" id="ARBA00007521"/>
    </source>
</evidence>
<evidence type="ECO:0008006" key="5">
    <source>
        <dbReference type="Google" id="ProtNLM"/>
    </source>
</evidence>
<dbReference type="AlphaFoldDB" id="A0A401UTN2"/>
<keyword evidence="4" id="KW-1185">Reference proteome</keyword>
<dbReference type="GO" id="GO:0004521">
    <property type="term" value="F:RNA endonuclease activity"/>
    <property type="evidence" value="ECO:0007669"/>
    <property type="project" value="TreeGrafter"/>
</dbReference>
<dbReference type="PANTHER" id="PTHR33988:SF2">
    <property type="entry name" value="ENDORIBONUCLEASE MAZF"/>
    <property type="match status" value="1"/>
</dbReference>
<name>A0A401UTN2_9CLOT</name>
<dbReference type="GO" id="GO:0016075">
    <property type="term" value="P:rRNA catabolic process"/>
    <property type="evidence" value="ECO:0007669"/>
    <property type="project" value="TreeGrafter"/>
</dbReference>
<dbReference type="Gene3D" id="2.30.30.110">
    <property type="match status" value="1"/>
</dbReference>
<evidence type="ECO:0000256" key="2">
    <source>
        <dbReference type="ARBA" id="ARBA00022649"/>
    </source>
</evidence>
<protein>
    <recommendedName>
        <fullName evidence="5">Type II toxin-antitoxin system PemK/MazF family toxin</fullName>
    </recommendedName>
</protein>
<sequence>MYLNERGKLVVNKFEIIWCDLGITIGSIQGGLRPCVVVSNNKCNFFSPVIHVAPITSVMTKATMPTHIEVVHIGLDKDSIILVEQTTSIDKKQIKSSVGNLDLATIKRLKNALKIQIDLVDELEPINYRYIDEVIRDIMESKRRYLEYKDEYFLRIYKTTMKTLEIYCIKYKKDYKELAKERIQLSRSVKVV</sequence>
<accession>A0A401UTN2</accession>
<organism evidence="3 4">
    <name type="scientific">Clostridium tagluense</name>
    <dbReference type="NCBI Taxonomy" id="360422"/>
    <lineage>
        <taxon>Bacteria</taxon>
        <taxon>Bacillati</taxon>
        <taxon>Bacillota</taxon>
        <taxon>Clostridia</taxon>
        <taxon>Eubacteriales</taxon>
        <taxon>Clostridiaceae</taxon>
        <taxon>Clostridium</taxon>
    </lineage>
</organism>
<dbReference type="OrthoDB" id="2044979at2"/>
<evidence type="ECO:0000313" key="4">
    <source>
        <dbReference type="Proteomes" id="UP000287872"/>
    </source>
</evidence>
<gene>
    <name evidence="3" type="ORF">Ctaglu_44970</name>
</gene>
<evidence type="ECO:0000313" key="3">
    <source>
        <dbReference type="EMBL" id="GCD12874.1"/>
    </source>
</evidence>
<dbReference type="GO" id="GO:0003677">
    <property type="term" value="F:DNA binding"/>
    <property type="evidence" value="ECO:0007669"/>
    <property type="project" value="InterPro"/>
</dbReference>
<dbReference type="Proteomes" id="UP000287872">
    <property type="component" value="Unassembled WGS sequence"/>
</dbReference>
<dbReference type="InterPro" id="IPR011067">
    <property type="entry name" value="Plasmid_toxin/cell-grow_inhib"/>
</dbReference>
<comment type="similarity">
    <text evidence="1">Belongs to the PemK/MazF family.</text>
</comment>
<dbReference type="PANTHER" id="PTHR33988">
    <property type="entry name" value="ENDORIBONUCLEASE MAZF-RELATED"/>
    <property type="match status" value="1"/>
</dbReference>
<reference evidence="3 4" key="1">
    <citation type="submission" date="2018-11" db="EMBL/GenBank/DDBJ databases">
        <title>Genome sequencing and assembly of Clostridium tagluense strain A121.</title>
        <authorList>
            <person name="Murakami T."/>
            <person name="Segawa T."/>
            <person name="Shcherbakova V.A."/>
            <person name="Mori H."/>
            <person name="Yoshimura Y."/>
        </authorList>
    </citation>
    <scope>NUCLEOTIDE SEQUENCE [LARGE SCALE GENOMIC DNA]</scope>
    <source>
        <strain evidence="3 4">A121</strain>
    </source>
</reference>
<dbReference type="Pfam" id="PF02452">
    <property type="entry name" value="PemK_toxin"/>
    <property type="match status" value="1"/>
</dbReference>